<keyword evidence="3" id="KW-0413">Isomerase</keyword>
<dbReference type="GO" id="GO:0009244">
    <property type="term" value="P:lipopolysaccharide core region biosynthetic process"/>
    <property type="evidence" value="ECO:0007669"/>
    <property type="project" value="UniProtKB-UniPathway"/>
</dbReference>
<keyword evidence="4" id="KW-0119">Carbohydrate metabolism</keyword>
<comment type="caution">
    <text evidence="6">The sequence shown here is derived from an EMBL/GenBank/DDBJ whole genome shotgun (WGS) entry which is preliminary data.</text>
</comment>
<reference evidence="6 7" key="1">
    <citation type="journal article" date="2017" name="Int. J. Syst. Evol. Microbiol.">
        <title>Rouxiella badensis sp. nov. and Rouxiella silvae sp. nov. isolated from peat bog soil in Germany and emendation of the genus description.</title>
        <authorList>
            <person name="Le Fleche-Mateos A."/>
            <person name="Kugler J.H."/>
            <person name="Hansen S.H."/>
            <person name="Syldatk C."/>
            <person name="Hausmann R."/>
            <person name="Lomprez F."/>
            <person name="Vandenbogaert M."/>
            <person name="Manuguerra J.C."/>
            <person name="Grimont P.A."/>
        </authorList>
    </citation>
    <scope>NUCLEOTIDE SEQUENCE [LARGE SCALE GENOMIC DNA]</scope>
    <source>
        <strain evidence="6 7">DSM 100043</strain>
    </source>
</reference>
<name>A0A1X0WGU0_9GAMM</name>
<dbReference type="InterPro" id="IPR001509">
    <property type="entry name" value="Epimerase_deHydtase"/>
</dbReference>
<dbReference type="PANTHER" id="PTHR43103">
    <property type="entry name" value="NUCLEOSIDE-DIPHOSPHATE-SUGAR EPIMERASE"/>
    <property type="match status" value="1"/>
</dbReference>
<accession>A0A1X0WGU0</accession>
<dbReference type="Gene3D" id="3.90.25.10">
    <property type="entry name" value="UDP-galactose 4-epimerase, domain 1"/>
    <property type="match status" value="1"/>
</dbReference>
<dbReference type="RefSeq" id="WP_084912384.1">
    <property type="nucleotide sequence ID" value="NZ_CP114062.1"/>
</dbReference>
<evidence type="ECO:0000256" key="2">
    <source>
        <dbReference type="ARBA" id="ARBA00022857"/>
    </source>
</evidence>
<dbReference type="InterPro" id="IPR036291">
    <property type="entry name" value="NAD(P)-bd_dom_sf"/>
</dbReference>
<dbReference type="STRING" id="1646377.BS640_08640"/>
<dbReference type="EMBL" id="MRWE01000011">
    <property type="protein sequence ID" value="ORJ25943.1"/>
    <property type="molecule type" value="Genomic_DNA"/>
</dbReference>
<dbReference type="UniPathway" id="UPA00958"/>
<dbReference type="Proteomes" id="UP000192536">
    <property type="component" value="Unassembled WGS sequence"/>
</dbReference>
<dbReference type="PANTHER" id="PTHR43103:SF3">
    <property type="entry name" value="ADP-L-GLYCERO-D-MANNO-HEPTOSE-6-EPIMERASE"/>
    <property type="match status" value="1"/>
</dbReference>
<dbReference type="AlphaFoldDB" id="A0A1X0WGU0"/>
<dbReference type="SUPFAM" id="SSF51735">
    <property type="entry name" value="NAD(P)-binding Rossmann-fold domains"/>
    <property type="match status" value="1"/>
</dbReference>
<dbReference type="GO" id="GO:0050661">
    <property type="term" value="F:NADP binding"/>
    <property type="evidence" value="ECO:0007669"/>
    <property type="project" value="InterPro"/>
</dbReference>
<evidence type="ECO:0000313" key="6">
    <source>
        <dbReference type="EMBL" id="ORJ25943.1"/>
    </source>
</evidence>
<comment type="pathway">
    <text evidence="1">Bacterial outer membrane biogenesis; LPS core biosynthesis.</text>
</comment>
<evidence type="ECO:0000256" key="1">
    <source>
        <dbReference type="ARBA" id="ARBA00004713"/>
    </source>
</evidence>
<dbReference type="NCBIfam" id="TIGR02197">
    <property type="entry name" value="heptose_epim"/>
    <property type="match status" value="1"/>
</dbReference>
<keyword evidence="2" id="KW-0521">NADP</keyword>
<evidence type="ECO:0000259" key="5">
    <source>
        <dbReference type="Pfam" id="PF01370"/>
    </source>
</evidence>
<proteinExistence type="predicted"/>
<gene>
    <name evidence="6" type="ORF">BS640_08640</name>
</gene>
<protein>
    <submittedName>
        <fullName evidence="6">ADP-glyceromanno-heptose 6-epimerase</fullName>
    </submittedName>
</protein>
<evidence type="ECO:0000256" key="4">
    <source>
        <dbReference type="ARBA" id="ARBA00023277"/>
    </source>
</evidence>
<evidence type="ECO:0000256" key="3">
    <source>
        <dbReference type="ARBA" id="ARBA00023235"/>
    </source>
</evidence>
<dbReference type="GO" id="GO:0008712">
    <property type="term" value="F:ADP-glyceromanno-heptose 6-epimerase activity"/>
    <property type="evidence" value="ECO:0007669"/>
    <property type="project" value="InterPro"/>
</dbReference>
<keyword evidence="7" id="KW-1185">Reference proteome</keyword>
<evidence type="ECO:0000313" key="7">
    <source>
        <dbReference type="Proteomes" id="UP000192536"/>
    </source>
</evidence>
<organism evidence="6 7">
    <name type="scientific">Rouxiella badensis</name>
    <dbReference type="NCBI Taxonomy" id="1646377"/>
    <lineage>
        <taxon>Bacteria</taxon>
        <taxon>Pseudomonadati</taxon>
        <taxon>Pseudomonadota</taxon>
        <taxon>Gammaproteobacteria</taxon>
        <taxon>Enterobacterales</taxon>
        <taxon>Yersiniaceae</taxon>
        <taxon>Rouxiella</taxon>
    </lineage>
</organism>
<dbReference type="InterPro" id="IPR011912">
    <property type="entry name" value="Heptose_epim"/>
</dbReference>
<dbReference type="Pfam" id="PF01370">
    <property type="entry name" value="Epimerase"/>
    <property type="match status" value="1"/>
</dbReference>
<dbReference type="GeneID" id="93566392"/>
<sequence>MILLTGAAGFIGSNVLSSLNKTGITDVVICDAMGCDEKWRNISNCEFSDFIPLSKLDAWLEKKPKIEAIIHLGAKSETTAVDADDVLENNFSRSVRLWKFCAENEVTFIYASSSCTYGDGSEGFKDHQSPRFLNKLTPLNLYSWSKNIFDLRVARDVENKNIQTPKHWYGLKLFNVYGPGEYHKGNMKSSVGNICQSVLNDKPVTLFKSEIPEFNDGEQSRDFIYIDDVTQVINWLLVTQPQSGIYNVGTGEANSFLTIAKTAFDLSQRKQNIHFAPFPEVLKEKAQYFTQADISKIRAAGYTSSFTPLREGMAKYIEYLKQVGG</sequence>
<dbReference type="Gene3D" id="3.40.50.720">
    <property type="entry name" value="NAD(P)-binding Rossmann-like Domain"/>
    <property type="match status" value="1"/>
</dbReference>
<feature type="domain" description="NAD-dependent epimerase/dehydratase" evidence="5">
    <location>
        <begin position="2"/>
        <end position="249"/>
    </location>
</feature>